<evidence type="ECO:0000313" key="1">
    <source>
        <dbReference type="EMBL" id="KJA12659.1"/>
    </source>
</evidence>
<name>A0A0D2N0E9_HYPSF</name>
<proteinExistence type="predicted"/>
<dbReference type="OrthoDB" id="421075at2759"/>
<organism evidence="1 2">
    <name type="scientific">Hypholoma sublateritium (strain FD-334 SS-4)</name>
    <dbReference type="NCBI Taxonomy" id="945553"/>
    <lineage>
        <taxon>Eukaryota</taxon>
        <taxon>Fungi</taxon>
        <taxon>Dikarya</taxon>
        <taxon>Basidiomycota</taxon>
        <taxon>Agaricomycotina</taxon>
        <taxon>Agaricomycetes</taxon>
        <taxon>Agaricomycetidae</taxon>
        <taxon>Agaricales</taxon>
        <taxon>Agaricineae</taxon>
        <taxon>Strophariaceae</taxon>
        <taxon>Hypholoma</taxon>
    </lineage>
</organism>
<dbReference type="AlphaFoldDB" id="A0A0D2N0E9"/>
<keyword evidence="2" id="KW-1185">Reference proteome</keyword>
<sequence>MAASSLYASYAVLTSVIDAAAAPAAPAETDTDADVEFCEGKGLVFDRARVFGRALVDSWAKKLGEGEAGYDDADLQHRPAARVRRRRARERVAGCRHVRPRLPVLTVAQSDIGDRHVVRSRHRLDTAPAKEKAVELMQKVLQLDVGNALYWTALGDTYFHQWLLVSCIRYGQLPK</sequence>
<reference evidence="2" key="1">
    <citation type="submission" date="2014-04" db="EMBL/GenBank/DDBJ databases">
        <title>Evolutionary Origins and Diversification of the Mycorrhizal Mutualists.</title>
        <authorList>
            <consortium name="DOE Joint Genome Institute"/>
            <consortium name="Mycorrhizal Genomics Consortium"/>
            <person name="Kohler A."/>
            <person name="Kuo A."/>
            <person name="Nagy L.G."/>
            <person name="Floudas D."/>
            <person name="Copeland A."/>
            <person name="Barry K.W."/>
            <person name="Cichocki N."/>
            <person name="Veneault-Fourrey C."/>
            <person name="LaButti K."/>
            <person name="Lindquist E.A."/>
            <person name="Lipzen A."/>
            <person name="Lundell T."/>
            <person name="Morin E."/>
            <person name="Murat C."/>
            <person name="Riley R."/>
            <person name="Ohm R."/>
            <person name="Sun H."/>
            <person name="Tunlid A."/>
            <person name="Henrissat B."/>
            <person name="Grigoriev I.V."/>
            <person name="Hibbett D.S."/>
            <person name="Martin F."/>
        </authorList>
    </citation>
    <scope>NUCLEOTIDE SEQUENCE [LARGE SCALE GENOMIC DNA]</scope>
    <source>
        <strain evidence="2">FD-334 SS-4</strain>
    </source>
</reference>
<accession>A0A0D2N0E9</accession>
<evidence type="ECO:0000313" key="2">
    <source>
        <dbReference type="Proteomes" id="UP000054270"/>
    </source>
</evidence>
<dbReference type="EMBL" id="KN818022">
    <property type="protein sequence ID" value="KJA12659.1"/>
    <property type="molecule type" value="Genomic_DNA"/>
</dbReference>
<gene>
    <name evidence="1" type="ORF">HYPSUDRAFT_210264</name>
</gene>
<dbReference type="Proteomes" id="UP000054270">
    <property type="component" value="Unassembled WGS sequence"/>
</dbReference>
<protein>
    <submittedName>
        <fullName evidence="1">Uncharacterized protein</fullName>
    </submittedName>
</protein>